<dbReference type="Gene3D" id="3.40.50.510">
    <property type="entry name" value="Phosphotransferase system, mannose-type IIA component"/>
    <property type="match status" value="1"/>
</dbReference>
<dbReference type="GO" id="GO:0016020">
    <property type="term" value="C:membrane"/>
    <property type="evidence" value="ECO:0007669"/>
    <property type="project" value="InterPro"/>
</dbReference>
<dbReference type="Proteomes" id="UP000095468">
    <property type="component" value="Unassembled WGS sequence"/>
</dbReference>
<dbReference type="GO" id="GO:0009401">
    <property type="term" value="P:phosphoenolpyruvate-dependent sugar phosphotransferase system"/>
    <property type="evidence" value="ECO:0007669"/>
    <property type="project" value="InterPro"/>
</dbReference>
<dbReference type="Gene3D" id="3.40.50.300">
    <property type="entry name" value="P-loop containing nucleotide triphosphate hydrolases"/>
    <property type="match status" value="1"/>
</dbReference>
<dbReference type="InterPro" id="IPR011608">
    <property type="entry name" value="PRD"/>
</dbReference>
<dbReference type="Pfam" id="PF03610">
    <property type="entry name" value="EIIA-man"/>
    <property type="match status" value="1"/>
</dbReference>
<dbReference type="InterPro" id="IPR036662">
    <property type="entry name" value="PTS_EIIA_man-typ_sf"/>
</dbReference>
<dbReference type="Pfam" id="PF00874">
    <property type="entry name" value="PRD"/>
    <property type="match status" value="1"/>
</dbReference>
<dbReference type="Gene3D" id="1.10.1790.10">
    <property type="entry name" value="PRD domain"/>
    <property type="match status" value="1"/>
</dbReference>
<evidence type="ECO:0000256" key="1">
    <source>
        <dbReference type="ARBA" id="ARBA00022679"/>
    </source>
</evidence>
<evidence type="ECO:0000313" key="7">
    <source>
        <dbReference type="EMBL" id="CUO39238.1"/>
    </source>
</evidence>
<evidence type="ECO:0000259" key="5">
    <source>
        <dbReference type="PROSITE" id="PS51096"/>
    </source>
</evidence>
<dbReference type="GO" id="GO:0006355">
    <property type="term" value="P:regulation of DNA-templated transcription"/>
    <property type="evidence" value="ECO:0007669"/>
    <property type="project" value="InterPro"/>
</dbReference>
<dbReference type="InterPro" id="IPR002078">
    <property type="entry name" value="Sigma_54_int"/>
</dbReference>
<keyword evidence="2" id="KW-0547">Nucleotide-binding</keyword>
<evidence type="ECO:0000259" key="6">
    <source>
        <dbReference type="PROSITE" id="PS51372"/>
    </source>
</evidence>
<dbReference type="SUPFAM" id="SSF53062">
    <property type="entry name" value="PTS system fructose IIA component-like"/>
    <property type="match status" value="1"/>
</dbReference>
<name>A0A174ERI2_9ACTN</name>
<dbReference type="GO" id="GO:0016740">
    <property type="term" value="F:transferase activity"/>
    <property type="evidence" value="ECO:0007669"/>
    <property type="project" value="UniProtKB-KW"/>
</dbReference>
<accession>A0A174ERI2</accession>
<dbReference type="Gene3D" id="1.10.10.10">
    <property type="entry name" value="Winged helix-like DNA-binding domain superfamily/Winged helix DNA-binding domain"/>
    <property type="match status" value="1"/>
</dbReference>
<dbReference type="PROSITE" id="PS50045">
    <property type="entry name" value="SIGMA54_INTERACT_4"/>
    <property type="match status" value="1"/>
</dbReference>
<dbReference type="AlphaFoldDB" id="A0A174ERI2"/>
<dbReference type="InterPro" id="IPR036634">
    <property type="entry name" value="PRD_sf"/>
</dbReference>
<feature type="domain" description="PRD" evidence="6">
    <location>
        <begin position="796"/>
        <end position="902"/>
    </location>
</feature>
<dbReference type="InterPro" id="IPR036390">
    <property type="entry name" value="WH_DNA-bd_sf"/>
</dbReference>
<feature type="domain" description="PTS EIIA type-4" evidence="5">
    <location>
        <begin position="541"/>
        <end position="675"/>
    </location>
</feature>
<gene>
    <name evidence="7" type="ORF">ERS852381_01486</name>
</gene>
<dbReference type="PANTHER" id="PTHR32071:SF38">
    <property type="entry name" value="PSP OPERON TRANSCRIPTIONAL ACTIVATOR"/>
    <property type="match status" value="1"/>
</dbReference>
<evidence type="ECO:0000259" key="4">
    <source>
        <dbReference type="PROSITE" id="PS50045"/>
    </source>
</evidence>
<evidence type="ECO:0000256" key="3">
    <source>
        <dbReference type="ARBA" id="ARBA00022840"/>
    </source>
</evidence>
<dbReference type="SUPFAM" id="SSF63520">
    <property type="entry name" value="PTS-regulatory domain, PRD"/>
    <property type="match status" value="1"/>
</dbReference>
<dbReference type="PROSITE" id="PS51372">
    <property type="entry name" value="PRD_2"/>
    <property type="match status" value="1"/>
</dbReference>
<evidence type="ECO:0000256" key="2">
    <source>
        <dbReference type="ARBA" id="ARBA00022741"/>
    </source>
</evidence>
<dbReference type="EMBL" id="CYYP01000013">
    <property type="protein sequence ID" value="CUO39238.1"/>
    <property type="molecule type" value="Genomic_DNA"/>
</dbReference>
<dbReference type="SUPFAM" id="SSF52540">
    <property type="entry name" value="P-loop containing nucleoside triphosphate hydrolases"/>
    <property type="match status" value="1"/>
</dbReference>
<sequence>MDKTAQDSLAKKPVDMRDRILEHLEALTSAVSLDDLARLSTSDIAETLIISRSLASQYLNDLVRAGLVVKVAGRPVRYFHRRAFQKRFQVKLSASEYASLADLIQATGIADHRDFARAVGFDLSLSSVVEQCKAAVQYPPFGLPILLSGGVGVGKSFLSRLVYEYGKNQGLLPRDSSYVRIDCAGVPDAASFNGLLDESIAKSRGGVVFVNGIEALSPSAMEHCLATALGLDASQDAPRARLVLSTTLSADDLKVSSAYSKMPICARVPSLKERTPEEREDLILSFLRSEGCRIGSDVKISRGAYRCLVNADFSDNIAGLRACVTNCCAKAFLNREGDYVVVRPYLLPSGLLSSAQIDQQPDDGVLIDASLDAAESTGPVEQALDALCSLDERFCAGELSVSELVSQAVSAVRGVEDHLIFGRGVTSSRSRAFERIVGAVLADAGSSYGIELSRKVAFLLAQEICLQLWPGIGLAKRKSACAEQISHLLGAVTSELPFASSVSDQVAADVEGALGISLDHFTKTLLTLCVASESRDAKALRTLCVILSHGYSTATSIADAANRMLGMHVYEAVDMPYDQQLKDIVGPLQRLVDRHSYCTGVVFLVDMGSLEEAYKALENVTDSTIGVVNNVSTGLALEIGVGLLGGKSIAEVLGDATAACVTHCKVIERVNREDAIVFCSESGVDAAERIRQLVSQSLPRTIGARLLTRPFKQLVANGSNDAVFSEHRVCAVIGTGDPGVASVPFVALEDIMSTASASKVDAVFGRWLDASELSSFHEKLLSNMTLQNVIRSITILDPERLFHEIESAVHELQRRTGEKIGSNAIIGLYVHLCCLVERLVTRNPIETYVGQDRFEEERADFIESFRQSFSSISTRYRVEVPVSEIAYVFDYISVSAAPAREERLGSSDLLLDE</sequence>
<dbReference type="InterPro" id="IPR027417">
    <property type="entry name" value="P-loop_NTPase"/>
</dbReference>
<keyword evidence="3" id="KW-0067">ATP-binding</keyword>
<protein>
    <submittedName>
        <fullName evidence="7">Transcriptional antiterminator</fullName>
    </submittedName>
</protein>
<dbReference type="PROSITE" id="PS51096">
    <property type="entry name" value="PTS_EIIA_TYPE_4"/>
    <property type="match status" value="1"/>
</dbReference>
<organism evidence="7 8">
    <name type="scientific">Collinsella aerofaciens</name>
    <dbReference type="NCBI Taxonomy" id="74426"/>
    <lineage>
        <taxon>Bacteria</taxon>
        <taxon>Bacillati</taxon>
        <taxon>Actinomycetota</taxon>
        <taxon>Coriobacteriia</taxon>
        <taxon>Coriobacteriales</taxon>
        <taxon>Coriobacteriaceae</taxon>
        <taxon>Collinsella</taxon>
    </lineage>
</organism>
<reference evidence="7 8" key="1">
    <citation type="submission" date="2015-09" db="EMBL/GenBank/DDBJ databases">
        <authorList>
            <consortium name="Pathogen Informatics"/>
        </authorList>
    </citation>
    <scope>NUCLEOTIDE SEQUENCE [LARGE SCALE GENOMIC DNA]</scope>
    <source>
        <strain evidence="7 8">2789STDY5608823</strain>
    </source>
</reference>
<dbReference type="InterPro" id="IPR036388">
    <property type="entry name" value="WH-like_DNA-bd_sf"/>
</dbReference>
<proteinExistence type="predicted"/>
<evidence type="ECO:0000313" key="8">
    <source>
        <dbReference type="Proteomes" id="UP000095468"/>
    </source>
</evidence>
<dbReference type="GO" id="GO:0005524">
    <property type="term" value="F:ATP binding"/>
    <property type="evidence" value="ECO:0007669"/>
    <property type="project" value="UniProtKB-KW"/>
</dbReference>
<dbReference type="RefSeq" id="WP_055287017.1">
    <property type="nucleotide sequence ID" value="NZ_CYYP01000013.1"/>
</dbReference>
<keyword evidence="1" id="KW-0808">Transferase</keyword>
<dbReference type="PANTHER" id="PTHR32071">
    <property type="entry name" value="TRANSCRIPTIONAL REGULATORY PROTEIN"/>
    <property type="match status" value="1"/>
</dbReference>
<dbReference type="InterPro" id="IPR004701">
    <property type="entry name" value="PTS_EIIA_man-typ"/>
</dbReference>
<feature type="domain" description="Sigma-54 factor interaction" evidence="4">
    <location>
        <begin position="118"/>
        <end position="329"/>
    </location>
</feature>
<dbReference type="SUPFAM" id="SSF46785">
    <property type="entry name" value="Winged helix' DNA-binding domain"/>
    <property type="match status" value="1"/>
</dbReference>